<evidence type="ECO:0000313" key="2">
    <source>
        <dbReference type="EMBL" id="CAJ0608590.1"/>
    </source>
</evidence>
<accession>A0AA36HD36</accession>
<gene>
    <name evidence="2" type="ORF">CYNAS_LOCUS20573</name>
</gene>
<protein>
    <submittedName>
        <fullName evidence="2">Uncharacterized protein</fullName>
    </submittedName>
</protein>
<evidence type="ECO:0000256" key="1">
    <source>
        <dbReference type="SAM" id="Phobius"/>
    </source>
</evidence>
<evidence type="ECO:0000313" key="3">
    <source>
        <dbReference type="Proteomes" id="UP001176961"/>
    </source>
</evidence>
<feature type="transmembrane region" description="Helical" evidence="1">
    <location>
        <begin position="6"/>
        <end position="27"/>
    </location>
</feature>
<dbReference type="EMBL" id="CATQJL010000316">
    <property type="protein sequence ID" value="CAJ0608590.1"/>
    <property type="molecule type" value="Genomic_DNA"/>
</dbReference>
<proteinExistence type="predicted"/>
<dbReference type="Proteomes" id="UP001176961">
    <property type="component" value="Unassembled WGS sequence"/>
</dbReference>
<keyword evidence="1" id="KW-0472">Membrane</keyword>
<organism evidence="2 3">
    <name type="scientific">Cylicocyclus nassatus</name>
    <name type="common">Nematode worm</name>
    <dbReference type="NCBI Taxonomy" id="53992"/>
    <lineage>
        <taxon>Eukaryota</taxon>
        <taxon>Metazoa</taxon>
        <taxon>Ecdysozoa</taxon>
        <taxon>Nematoda</taxon>
        <taxon>Chromadorea</taxon>
        <taxon>Rhabditida</taxon>
        <taxon>Rhabditina</taxon>
        <taxon>Rhabditomorpha</taxon>
        <taxon>Strongyloidea</taxon>
        <taxon>Strongylidae</taxon>
        <taxon>Cylicocyclus</taxon>
    </lineage>
</organism>
<keyword evidence="3" id="KW-1185">Reference proteome</keyword>
<sequence length="118" mass="12891">MNPEARNIFILGLGILFGWMVVILICASPQLFRDLIKRSCCSSSARKQRAEKIRKAEARVKATRALAEKPNSFLLGQVMVMSNLATTNKVSCGSMQLNLLEENENGDEPLVVPGPSSA</sequence>
<reference evidence="2" key="1">
    <citation type="submission" date="2023-07" db="EMBL/GenBank/DDBJ databases">
        <authorList>
            <consortium name="CYATHOMIX"/>
        </authorList>
    </citation>
    <scope>NUCLEOTIDE SEQUENCE</scope>
    <source>
        <strain evidence="2">N/A</strain>
    </source>
</reference>
<keyword evidence="1" id="KW-1133">Transmembrane helix</keyword>
<name>A0AA36HD36_CYLNA</name>
<comment type="caution">
    <text evidence="2">The sequence shown here is derived from an EMBL/GenBank/DDBJ whole genome shotgun (WGS) entry which is preliminary data.</text>
</comment>
<dbReference type="AlphaFoldDB" id="A0AA36HD36"/>
<keyword evidence="1" id="KW-0812">Transmembrane</keyword>